<organism evidence="2 3">
    <name type="scientific">Collibacillus ludicampi</name>
    <dbReference type="NCBI Taxonomy" id="2771369"/>
    <lineage>
        <taxon>Bacteria</taxon>
        <taxon>Bacillati</taxon>
        <taxon>Bacillota</taxon>
        <taxon>Bacilli</taxon>
        <taxon>Bacillales</taxon>
        <taxon>Alicyclobacillaceae</taxon>
        <taxon>Collibacillus</taxon>
    </lineage>
</organism>
<evidence type="ECO:0000256" key="1">
    <source>
        <dbReference type="SAM" id="Phobius"/>
    </source>
</evidence>
<dbReference type="RefSeq" id="WP_282198075.1">
    <property type="nucleotide sequence ID" value="NZ_BOQE01000001.1"/>
</dbReference>
<feature type="transmembrane region" description="Helical" evidence="1">
    <location>
        <begin position="693"/>
        <end position="710"/>
    </location>
</feature>
<keyword evidence="3" id="KW-1185">Reference proteome</keyword>
<keyword evidence="1" id="KW-1133">Transmembrane helix</keyword>
<feature type="transmembrane region" description="Helical" evidence="1">
    <location>
        <begin position="600"/>
        <end position="621"/>
    </location>
</feature>
<feature type="transmembrane region" description="Helical" evidence="1">
    <location>
        <begin position="479"/>
        <end position="498"/>
    </location>
</feature>
<feature type="transmembrane region" description="Helical" evidence="1">
    <location>
        <begin position="453"/>
        <end position="472"/>
    </location>
</feature>
<feature type="transmembrane region" description="Helical" evidence="1">
    <location>
        <begin position="573"/>
        <end position="593"/>
    </location>
</feature>
<dbReference type="Proteomes" id="UP001057291">
    <property type="component" value="Unassembled WGS sequence"/>
</dbReference>
<name>A0AAV4LAP0_9BACL</name>
<protein>
    <submittedName>
        <fullName evidence="2">Membrane protein</fullName>
    </submittedName>
</protein>
<dbReference type="EMBL" id="BOQE01000001">
    <property type="protein sequence ID" value="GIM44821.1"/>
    <property type="molecule type" value="Genomic_DNA"/>
</dbReference>
<gene>
    <name evidence="2" type="ORF">DNHGIG_03700</name>
</gene>
<sequence length="735" mass="81222">MKRKFLYNKGRKELIFLSLLSILMMLIPQKSVLAESIRSHKRVILVLAAGLSLEHISPEKTPNLYTLMKKGSIGMMSTNTAGIRSEEAAYATIGAGNKVTGEKQACLSFEKDERVILPDEYQAIKGRDLYERNLGSPALGDVVFPYMMPLTNVNQSLPYRFQLGWMGEQIKDMGGKTAVIGNSDLGNRYYRLAPLITMNQAGQTDFGQVGNEVLCKDPVQPFGIRTDYEKLYQSYLRVRDKATLTVIETGDLLRLHAEKEQIDSAVAEHVYMQDLARMDSLIGRLFSEIDSQTLLIVASPLSFSDMGIGQEGITPLVMAGGDFKPSGVLYSNTTKIQGLVTNYDLAHTILSFLGGTAGSEFVLGQPMTSVRHDGFSLTDLRRWSSEWELPNLVRIPVLRFYVELLIALLMLAFLAHPLKWRLFHMIRSFLERLLVVPLAMVVVPVFHPETASATLEWLFLISMTTIATLSFVKMRMRRLMIIGGLTTGALLLDMLTGASCVRQSLLGYDVIGGARYYGIGNEYMGVLIGASLLFVYTLLELYPRHKKQTYAFSFLLFLGVIYLLAAPQFGTNAGGALAAVIGYTYSLCLFAHVQTPKQKGWLLTGATILGFIALLALNLIVPNGEQTHIGRAGFVLLQGDLHAIASIIVRKAELNLRLLAVSLWGKLFLITLAGVCFFLFSPMRSKWFTLSSLWKKGLLTALVTGLAVFALNDSGVVAAASVLLYMVVPVIGYER</sequence>
<accession>A0AAV4LAP0</accession>
<dbReference type="InterPro" id="IPR017850">
    <property type="entry name" value="Alkaline_phosphatase_core_sf"/>
</dbReference>
<feature type="transmembrane region" description="Helical" evidence="1">
    <location>
        <begin position="398"/>
        <end position="417"/>
    </location>
</feature>
<dbReference type="SUPFAM" id="SSF53649">
    <property type="entry name" value="Alkaline phosphatase-like"/>
    <property type="match status" value="1"/>
</dbReference>
<dbReference type="Gene3D" id="3.40.720.10">
    <property type="entry name" value="Alkaline Phosphatase, subunit A"/>
    <property type="match status" value="1"/>
</dbReference>
<comment type="caution">
    <text evidence="2">The sequence shown here is derived from an EMBL/GenBank/DDBJ whole genome shotgun (WGS) entry which is preliminary data.</text>
</comment>
<feature type="transmembrane region" description="Helical" evidence="1">
    <location>
        <begin position="663"/>
        <end position="681"/>
    </location>
</feature>
<dbReference type="AlphaFoldDB" id="A0AAV4LAP0"/>
<feature type="transmembrane region" description="Helical" evidence="1">
    <location>
        <begin position="429"/>
        <end position="447"/>
    </location>
</feature>
<feature type="transmembrane region" description="Helical" evidence="1">
    <location>
        <begin position="523"/>
        <end position="542"/>
    </location>
</feature>
<feature type="transmembrane region" description="Helical" evidence="1">
    <location>
        <begin position="716"/>
        <end position="733"/>
    </location>
</feature>
<evidence type="ECO:0000313" key="3">
    <source>
        <dbReference type="Proteomes" id="UP001057291"/>
    </source>
</evidence>
<keyword evidence="1" id="KW-0812">Transmembrane</keyword>
<proteinExistence type="predicted"/>
<feature type="transmembrane region" description="Helical" evidence="1">
    <location>
        <begin position="549"/>
        <end position="567"/>
    </location>
</feature>
<reference evidence="2" key="1">
    <citation type="journal article" date="2023" name="Int. J. Syst. Evol. Microbiol.">
        <title>Collibacillus ludicampi gen. nov., sp. nov., a new soil bacterium of the family Alicyclobacillaceae.</title>
        <authorList>
            <person name="Jojima T."/>
            <person name="Ioku Y."/>
            <person name="Fukuta Y."/>
            <person name="Shirasaka N."/>
            <person name="Matsumura Y."/>
            <person name="Mori M."/>
        </authorList>
    </citation>
    <scope>NUCLEOTIDE SEQUENCE</scope>
    <source>
        <strain evidence="2">TP075</strain>
    </source>
</reference>
<keyword evidence="1" id="KW-0472">Membrane</keyword>
<evidence type="ECO:0000313" key="2">
    <source>
        <dbReference type="EMBL" id="GIM44821.1"/>
    </source>
</evidence>